<comment type="caution">
    <text evidence="2">The sequence shown here is derived from an EMBL/GenBank/DDBJ whole genome shotgun (WGS) entry which is preliminary data.</text>
</comment>
<evidence type="ECO:0000313" key="2">
    <source>
        <dbReference type="EMBL" id="EME35985.1"/>
    </source>
</evidence>
<gene>
    <name evidence="2" type="ORF">C884_00753</name>
</gene>
<protein>
    <submittedName>
        <fullName evidence="2">Uncharacterized protein</fullName>
    </submittedName>
</protein>
<evidence type="ECO:0000256" key="1">
    <source>
        <dbReference type="SAM" id="MobiDB-lite"/>
    </source>
</evidence>
<reference evidence="2 3" key="1">
    <citation type="journal article" date="2014" name="Genome Announc.">
        <title>Draft Genome Sequence of Kocuria palustris PEL.</title>
        <authorList>
            <person name="Sharma G."/>
            <person name="Khatri I."/>
            <person name="Subramanian S."/>
        </authorList>
    </citation>
    <scope>NUCLEOTIDE SEQUENCE [LARGE SCALE GENOMIC DNA]</scope>
    <source>
        <strain evidence="2 3">PEL</strain>
    </source>
</reference>
<feature type="region of interest" description="Disordered" evidence="1">
    <location>
        <begin position="34"/>
        <end position="54"/>
    </location>
</feature>
<proteinExistence type="predicted"/>
<name>M2YBX6_9MICC</name>
<keyword evidence="3" id="KW-1185">Reference proteome</keyword>
<dbReference type="AlphaFoldDB" id="M2YBX6"/>
<organism evidence="2 3">
    <name type="scientific">Kocuria palustris PEL</name>
    <dbReference type="NCBI Taxonomy" id="1236550"/>
    <lineage>
        <taxon>Bacteria</taxon>
        <taxon>Bacillati</taxon>
        <taxon>Actinomycetota</taxon>
        <taxon>Actinomycetes</taxon>
        <taxon>Micrococcales</taxon>
        <taxon>Micrococcaceae</taxon>
        <taxon>Kocuria</taxon>
    </lineage>
</organism>
<sequence length="86" mass="9001">MPRTRAPTGHQRGADLCSTAHVIVLRAESSALRSSAQRPLQTLSPIRRPPAAPWRTTAPGGLGHLAILRKRPLAGAPGAKAIVRAG</sequence>
<dbReference type="Proteomes" id="UP000009877">
    <property type="component" value="Unassembled WGS sequence"/>
</dbReference>
<dbReference type="EMBL" id="ANHZ02000018">
    <property type="protein sequence ID" value="EME35985.1"/>
    <property type="molecule type" value="Genomic_DNA"/>
</dbReference>
<accession>M2YBX6</accession>
<evidence type="ECO:0000313" key="3">
    <source>
        <dbReference type="Proteomes" id="UP000009877"/>
    </source>
</evidence>